<feature type="compositionally biased region" description="Basic and acidic residues" evidence="1">
    <location>
        <begin position="136"/>
        <end position="148"/>
    </location>
</feature>
<dbReference type="EMBL" id="BLXT01003199">
    <property type="protein sequence ID" value="GFO01118.1"/>
    <property type="molecule type" value="Genomic_DNA"/>
</dbReference>
<feature type="region of interest" description="Disordered" evidence="1">
    <location>
        <begin position="559"/>
        <end position="601"/>
    </location>
</feature>
<sequence>MPQDRSHRRKRSRSFSPVASKHKRSWQNEPDRRARGPQRSVSPRGGKKHSYKSSPSYSGRRDKPGSPLPRDLSPQHRKRPRSRSPDAGRRGPSPGQRPMRDMPAPRRDSRPNVSTVRTSSAGQQQRSLSPRANKKMSNERNKQDEYYSKHLPSPEPPYQSKKKPRLSSCSPPPPSKSASGKKRIGRSQSRTPPAPSPASRGSVKAPSSSNTTGGGDPLMQQRRVTSANKKKYSRLTLHKRFTGEDQGTFHLEENVTIAILRNPDAEPSEEVTVKKVFDSSLFKMIHKKTEGRKPIFDREEIKVWRHDENLADDPDFERRLVRVKSSTQTGKPASDSLSRMSPDVIRKAFGLQVGGKSRSRSPHREPQIRLDPRPDPRYESKYRQQMEREEKRRDSGDRRGGGGRSGSMERVDKDRRRHVGEDGRRGSGDAYDLRHALERRRSDREDGGGFRIEVRHDSYSNSVGSETFYRGEPRGRAGSPEFGRGQPSDGGDGGRNVVFGGNRDRYESVSPDRDGPRSWDMDRGRPYRGGRFRGKNRSRGIRGRRHEWSPDRREHIEDMRGRDRDRSLERRPHYTSSPPNLRGWRGNRGGRGRGRGRDFNSPYRAEIVSPAEIDDSFKYTQHDDRDISPKAYRGRGGRGRGRFQGRSFGSNNFRASRGGYRGRGFRGKSFGSLGGRDRRSAERGRDRSDRSADREWKHDMYDSLQTEEEQPHSTTLTA</sequence>
<dbReference type="AlphaFoldDB" id="A0AAV4A1U6"/>
<feature type="compositionally biased region" description="Basic and acidic residues" evidence="1">
    <location>
        <begin position="615"/>
        <end position="628"/>
    </location>
</feature>
<feature type="region of interest" description="Disordered" evidence="1">
    <location>
        <begin position="614"/>
        <end position="718"/>
    </location>
</feature>
<keyword evidence="3" id="KW-1185">Reference proteome</keyword>
<evidence type="ECO:0000313" key="2">
    <source>
        <dbReference type="EMBL" id="GFO01118.1"/>
    </source>
</evidence>
<feature type="compositionally biased region" description="Basic and acidic residues" evidence="1">
    <location>
        <begin position="98"/>
        <end position="110"/>
    </location>
</feature>
<dbReference type="Proteomes" id="UP000735302">
    <property type="component" value="Unassembled WGS sequence"/>
</dbReference>
<evidence type="ECO:0000313" key="3">
    <source>
        <dbReference type="Proteomes" id="UP000735302"/>
    </source>
</evidence>
<comment type="caution">
    <text evidence="2">The sequence shown here is derived from an EMBL/GenBank/DDBJ whole genome shotgun (WGS) entry which is preliminary data.</text>
</comment>
<feature type="region of interest" description="Disordered" evidence="1">
    <location>
        <begin position="314"/>
        <end position="546"/>
    </location>
</feature>
<accession>A0AAV4A1U6</accession>
<feature type="compositionally biased region" description="Polar residues" evidence="1">
    <location>
        <begin position="324"/>
        <end position="339"/>
    </location>
</feature>
<name>A0AAV4A1U6_9GAST</name>
<feature type="compositionally biased region" description="Basic and acidic residues" evidence="1">
    <location>
        <begin position="502"/>
        <end position="525"/>
    </location>
</feature>
<organism evidence="2 3">
    <name type="scientific">Plakobranchus ocellatus</name>
    <dbReference type="NCBI Taxonomy" id="259542"/>
    <lineage>
        <taxon>Eukaryota</taxon>
        <taxon>Metazoa</taxon>
        <taxon>Spiralia</taxon>
        <taxon>Lophotrochozoa</taxon>
        <taxon>Mollusca</taxon>
        <taxon>Gastropoda</taxon>
        <taxon>Heterobranchia</taxon>
        <taxon>Euthyneura</taxon>
        <taxon>Panpulmonata</taxon>
        <taxon>Sacoglossa</taxon>
        <taxon>Placobranchoidea</taxon>
        <taxon>Plakobranchidae</taxon>
        <taxon>Plakobranchus</taxon>
    </lineage>
</organism>
<evidence type="ECO:0008006" key="4">
    <source>
        <dbReference type="Google" id="ProtNLM"/>
    </source>
</evidence>
<feature type="compositionally biased region" description="Basic and acidic residues" evidence="1">
    <location>
        <begin position="362"/>
        <end position="400"/>
    </location>
</feature>
<feature type="region of interest" description="Disordered" evidence="1">
    <location>
        <begin position="1"/>
        <end position="231"/>
    </location>
</feature>
<reference evidence="2 3" key="1">
    <citation type="journal article" date="2021" name="Elife">
        <title>Chloroplast acquisition without the gene transfer in kleptoplastic sea slugs, Plakobranchus ocellatus.</title>
        <authorList>
            <person name="Maeda T."/>
            <person name="Takahashi S."/>
            <person name="Yoshida T."/>
            <person name="Shimamura S."/>
            <person name="Takaki Y."/>
            <person name="Nagai Y."/>
            <person name="Toyoda A."/>
            <person name="Suzuki Y."/>
            <person name="Arimoto A."/>
            <person name="Ishii H."/>
            <person name="Satoh N."/>
            <person name="Nishiyama T."/>
            <person name="Hasebe M."/>
            <person name="Maruyama T."/>
            <person name="Minagawa J."/>
            <person name="Obokata J."/>
            <person name="Shigenobu S."/>
        </authorList>
    </citation>
    <scope>NUCLEOTIDE SEQUENCE [LARGE SCALE GENOMIC DNA]</scope>
</reference>
<feature type="compositionally biased region" description="Basic residues" evidence="1">
    <location>
        <begin position="526"/>
        <end position="545"/>
    </location>
</feature>
<feature type="compositionally biased region" description="Basic and acidic residues" evidence="1">
    <location>
        <begin position="675"/>
        <end position="701"/>
    </location>
</feature>
<proteinExistence type="predicted"/>
<protein>
    <recommendedName>
        <fullName evidence="4">Btz domain-containing protein</fullName>
    </recommendedName>
</protein>
<evidence type="ECO:0000256" key="1">
    <source>
        <dbReference type="SAM" id="MobiDB-lite"/>
    </source>
</evidence>
<feature type="compositionally biased region" description="Basic and acidic residues" evidence="1">
    <location>
        <begin position="407"/>
        <end position="458"/>
    </location>
</feature>
<feature type="compositionally biased region" description="Polar residues" evidence="1">
    <location>
        <begin position="112"/>
        <end position="130"/>
    </location>
</feature>
<feature type="compositionally biased region" description="Basic residues" evidence="1">
    <location>
        <begin position="1"/>
        <end position="13"/>
    </location>
</feature>
<feature type="compositionally biased region" description="Basic residues" evidence="1">
    <location>
        <begin position="632"/>
        <end position="643"/>
    </location>
</feature>
<feature type="compositionally biased region" description="Basic and acidic residues" evidence="1">
    <location>
        <begin position="559"/>
        <end position="572"/>
    </location>
</feature>
<feature type="compositionally biased region" description="Low complexity" evidence="1">
    <location>
        <begin position="644"/>
        <end position="658"/>
    </location>
</feature>
<gene>
    <name evidence="2" type="ORF">PoB_002762300</name>
</gene>